<gene>
    <name evidence="1" type="primary">AlNc14C503G11959</name>
    <name evidence="1" type="ORF">ALNC14_134500</name>
</gene>
<dbReference type="GO" id="GO:0003676">
    <property type="term" value="F:nucleic acid binding"/>
    <property type="evidence" value="ECO:0007669"/>
    <property type="project" value="InterPro"/>
</dbReference>
<accession>F0X0L5</accession>
<dbReference type="InterPro" id="IPR036397">
    <property type="entry name" value="RNaseH_sf"/>
</dbReference>
<dbReference type="Gene3D" id="3.30.420.10">
    <property type="entry name" value="Ribonuclease H-like superfamily/Ribonuclease H"/>
    <property type="match status" value="1"/>
</dbReference>
<reference evidence="1" key="2">
    <citation type="submission" date="2011-02" db="EMBL/GenBank/DDBJ databases">
        <authorList>
            <person name="MacLean D."/>
        </authorList>
    </citation>
    <scope>NUCLEOTIDE SEQUENCE</scope>
</reference>
<proteinExistence type="predicted"/>
<dbReference type="InterPro" id="IPR012337">
    <property type="entry name" value="RNaseH-like_sf"/>
</dbReference>
<evidence type="ECO:0000313" key="1">
    <source>
        <dbReference type="EMBL" id="CCA27306.1"/>
    </source>
</evidence>
<dbReference type="AlphaFoldDB" id="F0X0L5"/>
<reference evidence="1" key="1">
    <citation type="journal article" date="2011" name="PLoS Biol.">
        <title>Gene gain and loss during evolution of obligate parasitism in the white rust pathogen of Arabidopsis thaliana.</title>
        <authorList>
            <person name="Kemen E."/>
            <person name="Gardiner A."/>
            <person name="Schultz-Larsen T."/>
            <person name="Kemen A.C."/>
            <person name="Balmuth A.L."/>
            <person name="Robert-Seilaniantz A."/>
            <person name="Bailey K."/>
            <person name="Holub E."/>
            <person name="Studholme D.J."/>
            <person name="Maclean D."/>
            <person name="Jones J.D."/>
        </authorList>
    </citation>
    <scope>NUCLEOTIDE SEQUENCE</scope>
</reference>
<name>F0X0L5_9STRA</name>
<protein>
    <submittedName>
        <fullName evidence="1">AlNc14C503G11959 protein</fullName>
    </submittedName>
</protein>
<dbReference type="SUPFAM" id="SSF53098">
    <property type="entry name" value="Ribonuclease H-like"/>
    <property type="match status" value="1"/>
</dbReference>
<dbReference type="HOGENOM" id="CLU_1345319_0_0_1"/>
<sequence length="204" mass="23555">MDKASPIHEKQFAWPTINEVQGVHNESLSDKALQDRPVWKDEYQAYVTQNGRIWPPDGSTELQQRLCTIPHPGVARHRVTRTTVQSVKALFEWSSLDSDVKTFCRGCLHYLRNGSSMEPRPFGESLHATRPNELIHFEYLEIPAIEDNNRYILILDEEISGYVELIVCSTASADKVQKALLEWLKRLGTVYQKWAITVKNREYI</sequence>
<organism evidence="1">
    <name type="scientific">Albugo laibachii Nc14</name>
    <dbReference type="NCBI Taxonomy" id="890382"/>
    <lineage>
        <taxon>Eukaryota</taxon>
        <taxon>Sar</taxon>
        <taxon>Stramenopiles</taxon>
        <taxon>Oomycota</taxon>
        <taxon>Peronosporomycetes</taxon>
        <taxon>Albuginales</taxon>
        <taxon>Albuginaceae</taxon>
        <taxon>Albugo</taxon>
    </lineage>
</organism>
<dbReference type="EMBL" id="FR824539">
    <property type="protein sequence ID" value="CCA27306.1"/>
    <property type="molecule type" value="Genomic_DNA"/>
</dbReference>